<evidence type="ECO:0000313" key="13">
    <source>
        <dbReference type="EMBL" id="WZN41202.1"/>
    </source>
</evidence>
<dbReference type="InterPro" id="IPR013762">
    <property type="entry name" value="Integrase-like_cat_sf"/>
</dbReference>
<gene>
    <name evidence="13" type="primary">xerD</name>
    <name evidence="10" type="synonym">xerC</name>
    <name evidence="13" type="ORF">WJU16_24875</name>
</gene>
<comment type="similarity">
    <text evidence="10">Belongs to the 'phage' integrase family. XerC subfamily.</text>
</comment>
<evidence type="ECO:0000259" key="12">
    <source>
        <dbReference type="PROSITE" id="PS51900"/>
    </source>
</evidence>
<accession>A0ABZ2YPA3</accession>
<dbReference type="RefSeq" id="WP_341836057.1">
    <property type="nucleotide sequence ID" value="NZ_CP149822.1"/>
</dbReference>
<feature type="active site" evidence="10">
    <location>
        <position position="177"/>
    </location>
</feature>
<evidence type="ECO:0000256" key="2">
    <source>
        <dbReference type="ARBA" id="ARBA00010450"/>
    </source>
</evidence>
<feature type="active site" evidence="10">
    <location>
        <position position="275"/>
    </location>
</feature>
<comment type="subunit">
    <text evidence="10">Forms a cyclic heterotetrameric complex composed of two molecules of XerC and two molecules of XerD.</text>
</comment>
<dbReference type="PANTHER" id="PTHR30349">
    <property type="entry name" value="PHAGE INTEGRASE-RELATED"/>
    <property type="match status" value="1"/>
</dbReference>
<protein>
    <recommendedName>
        <fullName evidence="10">Tyrosine recombinase XerC</fullName>
    </recommendedName>
</protein>
<evidence type="ECO:0000313" key="14">
    <source>
        <dbReference type="Proteomes" id="UP001485459"/>
    </source>
</evidence>
<dbReference type="Proteomes" id="UP001485459">
    <property type="component" value="Chromosome"/>
</dbReference>
<feature type="domain" description="Core-binding (CB)" evidence="12">
    <location>
        <begin position="1"/>
        <end position="87"/>
    </location>
</feature>
<dbReference type="SUPFAM" id="SSF56349">
    <property type="entry name" value="DNA breaking-rejoining enzymes"/>
    <property type="match status" value="1"/>
</dbReference>
<dbReference type="NCBIfam" id="TIGR02225">
    <property type="entry name" value="recomb_XerD"/>
    <property type="match status" value="1"/>
</dbReference>
<dbReference type="HAMAP" id="MF_01808">
    <property type="entry name" value="Recomb_XerC_XerD"/>
    <property type="match status" value="1"/>
</dbReference>
<dbReference type="InterPro" id="IPR011010">
    <property type="entry name" value="DNA_brk_join_enz"/>
</dbReference>
<dbReference type="PROSITE" id="PS51898">
    <property type="entry name" value="TYR_RECOMBINASE"/>
    <property type="match status" value="1"/>
</dbReference>
<dbReference type="CDD" id="cd00798">
    <property type="entry name" value="INT_XerDC_C"/>
    <property type="match status" value="1"/>
</dbReference>
<feature type="domain" description="Tyr recombinase" evidence="11">
    <location>
        <begin position="108"/>
        <end position="297"/>
    </location>
</feature>
<evidence type="ECO:0000256" key="8">
    <source>
        <dbReference type="ARBA" id="ARBA00023172"/>
    </source>
</evidence>
<comment type="similarity">
    <text evidence="2">Belongs to the 'phage' integrase family. XerD subfamily.</text>
</comment>
<dbReference type="InterPro" id="IPR010998">
    <property type="entry name" value="Integrase_recombinase_N"/>
</dbReference>
<feature type="active site" evidence="10">
    <location>
        <position position="249"/>
    </location>
</feature>
<evidence type="ECO:0000256" key="1">
    <source>
        <dbReference type="ARBA" id="ARBA00004496"/>
    </source>
</evidence>
<dbReference type="Gene3D" id="1.10.443.10">
    <property type="entry name" value="Intergrase catalytic core"/>
    <property type="match status" value="1"/>
</dbReference>
<evidence type="ECO:0000256" key="4">
    <source>
        <dbReference type="ARBA" id="ARBA00022618"/>
    </source>
</evidence>
<keyword evidence="8 10" id="KW-0233">DNA recombination</keyword>
<reference evidence="14" key="1">
    <citation type="submission" date="2024-03" db="EMBL/GenBank/DDBJ databases">
        <title>Chitinophaga horti sp. nov., isolated from garden soil.</title>
        <authorList>
            <person name="Lee D.S."/>
            <person name="Han D.M."/>
            <person name="Baek J.H."/>
            <person name="Choi D.G."/>
            <person name="Jeon J.H."/>
            <person name="Jeon C.O."/>
        </authorList>
    </citation>
    <scope>NUCLEOTIDE SEQUENCE [LARGE SCALE GENOMIC DNA]</scope>
    <source>
        <strain evidence="14">GPA1</strain>
    </source>
</reference>
<dbReference type="PANTHER" id="PTHR30349:SF81">
    <property type="entry name" value="TYROSINE RECOMBINASE XERC"/>
    <property type="match status" value="1"/>
</dbReference>
<keyword evidence="4 10" id="KW-0132">Cell division</keyword>
<feature type="active site" description="O-(3'-phospho-DNA)-tyrosine intermediate" evidence="10">
    <location>
        <position position="284"/>
    </location>
</feature>
<keyword evidence="6 10" id="KW-0229">DNA integration</keyword>
<evidence type="ECO:0000256" key="6">
    <source>
        <dbReference type="ARBA" id="ARBA00022908"/>
    </source>
</evidence>
<dbReference type="InterPro" id="IPR011932">
    <property type="entry name" value="Recomb_XerD"/>
</dbReference>
<dbReference type="Pfam" id="PF02899">
    <property type="entry name" value="Phage_int_SAM_1"/>
    <property type="match status" value="1"/>
</dbReference>
<dbReference type="InterPro" id="IPR044068">
    <property type="entry name" value="CB"/>
</dbReference>
<dbReference type="PROSITE" id="PS51900">
    <property type="entry name" value="CB"/>
    <property type="match status" value="1"/>
</dbReference>
<dbReference type="NCBIfam" id="NF001399">
    <property type="entry name" value="PRK00283.1"/>
    <property type="match status" value="1"/>
</dbReference>
<keyword evidence="9 10" id="KW-0131">Cell cycle</keyword>
<evidence type="ECO:0000259" key="11">
    <source>
        <dbReference type="PROSITE" id="PS51898"/>
    </source>
</evidence>
<dbReference type="InterPro" id="IPR023009">
    <property type="entry name" value="Tyrosine_recombinase_XerC/XerD"/>
</dbReference>
<dbReference type="InterPro" id="IPR004107">
    <property type="entry name" value="Integrase_SAM-like_N"/>
</dbReference>
<keyword evidence="5 10" id="KW-0159">Chromosome partition</keyword>
<dbReference type="InterPro" id="IPR002104">
    <property type="entry name" value="Integrase_catalytic"/>
</dbReference>
<dbReference type="Gene3D" id="1.10.150.130">
    <property type="match status" value="1"/>
</dbReference>
<dbReference type="EMBL" id="CP149822">
    <property type="protein sequence ID" value="WZN41202.1"/>
    <property type="molecule type" value="Genomic_DNA"/>
</dbReference>
<evidence type="ECO:0000256" key="10">
    <source>
        <dbReference type="HAMAP-Rule" id="MF_01808"/>
    </source>
</evidence>
<organism evidence="13 14">
    <name type="scientific">Chitinophaga pollutisoli</name>
    <dbReference type="NCBI Taxonomy" id="3133966"/>
    <lineage>
        <taxon>Bacteria</taxon>
        <taxon>Pseudomonadati</taxon>
        <taxon>Bacteroidota</taxon>
        <taxon>Chitinophagia</taxon>
        <taxon>Chitinophagales</taxon>
        <taxon>Chitinophagaceae</taxon>
        <taxon>Chitinophaga</taxon>
    </lineage>
</organism>
<feature type="active site" evidence="10">
    <location>
        <position position="252"/>
    </location>
</feature>
<evidence type="ECO:0000256" key="3">
    <source>
        <dbReference type="ARBA" id="ARBA00022490"/>
    </source>
</evidence>
<comment type="function">
    <text evidence="10">Site-specific tyrosine recombinase, which acts by catalyzing the cutting and rejoining of the recombining DNA molecules. The XerC-XerD complex is essential to convert dimers of the bacterial chromosome into monomers to permit their segregation at cell division. It also contributes to the segregational stability of plasmids.</text>
</comment>
<dbReference type="Pfam" id="PF00589">
    <property type="entry name" value="Phage_integrase"/>
    <property type="match status" value="1"/>
</dbReference>
<name>A0ABZ2YPA3_9BACT</name>
<sequence>MWEASVNGFRVHLRMERSLSQHTIEAYERDVRVLARYLVQAGKPVGPESVTLEELEACVRWVAELGMTASSQARMISGIRTFFRYLQREDLISHDPAQLLEAPKTPRKLPDFLSVEEIDAIIEQVPNYGTEKDPAIIQRNTALLETMYCCGLRVSEAVGLRLSQLHFHDGYIRVLGKGDKERLVPIGRSAIGHINRYREEFRQFAPIARGHEDILFLNRRGKGLTRVMVFLIIKELARLANIKKNISPHTFRHSFATHLVEGGADLVAVQEMLGHESITTTEIYTHLNREYLRDMLVQFHPGFHR</sequence>
<dbReference type="InterPro" id="IPR050090">
    <property type="entry name" value="Tyrosine_recombinase_XerCD"/>
</dbReference>
<keyword evidence="14" id="KW-1185">Reference proteome</keyword>
<evidence type="ECO:0000256" key="7">
    <source>
        <dbReference type="ARBA" id="ARBA00023125"/>
    </source>
</evidence>
<feature type="active site" evidence="10">
    <location>
        <position position="153"/>
    </location>
</feature>
<keyword evidence="7 10" id="KW-0238">DNA-binding</keyword>
<evidence type="ECO:0000256" key="9">
    <source>
        <dbReference type="ARBA" id="ARBA00023306"/>
    </source>
</evidence>
<evidence type="ECO:0000256" key="5">
    <source>
        <dbReference type="ARBA" id="ARBA00022829"/>
    </source>
</evidence>
<proteinExistence type="inferred from homology"/>
<comment type="subcellular location">
    <subcellularLocation>
        <location evidence="1 10">Cytoplasm</location>
    </subcellularLocation>
</comment>
<keyword evidence="3 10" id="KW-0963">Cytoplasm</keyword>